<dbReference type="Pfam" id="PF07690">
    <property type="entry name" value="MFS_1"/>
    <property type="match status" value="1"/>
</dbReference>
<comment type="subcellular location">
    <subcellularLocation>
        <location evidence="1">Membrane</location>
        <topology evidence="1">Multi-pass membrane protein</topology>
    </subcellularLocation>
</comment>
<evidence type="ECO:0000256" key="1">
    <source>
        <dbReference type="ARBA" id="ARBA00004141"/>
    </source>
</evidence>
<evidence type="ECO:0000256" key="8">
    <source>
        <dbReference type="SAM" id="Phobius"/>
    </source>
</evidence>
<evidence type="ECO:0000256" key="7">
    <source>
        <dbReference type="SAM" id="MobiDB-lite"/>
    </source>
</evidence>
<dbReference type="FunFam" id="1.20.1250.20:FF:000064">
    <property type="entry name" value="MFS allantoate transporter"/>
    <property type="match status" value="1"/>
</dbReference>
<dbReference type="Gene3D" id="1.20.1250.20">
    <property type="entry name" value="MFS general substrate transporter like domains"/>
    <property type="match status" value="2"/>
</dbReference>
<feature type="transmembrane region" description="Helical" evidence="8">
    <location>
        <begin position="338"/>
        <end position="359"/>
    </location>
</feature>
<proteinExistence type="inferred from homology"/>
<dbReference type="SUPFAM" id="SSF103473">
    <property type="entry name" value="MFS general substrate transporter"/>
    <property type="match status" value="1"/>
</dbReference>
<evidence type="ECO:0000313" key="11">
    <source>
        <dbReference type="Proteomes" id="UP001172155"/>
    </source>
</evidence>
<evidence type="ECO:0000256" key="6">
    <source>
        <dbReference type="ARBA" id="ARBA00037968"/>
    </source>
</evidence>
<comment type="similarity">
    <text evidence="6">Belongs to the major facilitator superfamily. Allantoate permease family.</text>
</comment>
<dbReference type="InterPro" id="IPR020846">
    <property type="entry name" value="MFS_dom"/>
</dbReference>
<dbReference type="GO" id="GO:0022857">
    <property type="term" value="F:transmembrane transporter activity"/>
    <property type="evidence" value="ECO:0007669"/>
    <property type="project" value="InterPro"/>
</dbReference>
<feature type="compositionally biased region" description="Polar residues" evidence="7">
    <location>
        <begin position="30"/>
        <end position="46"/>
    </location>
</feature>
<evidence type="ECO:0000259" key="9">
    <source>
        <dbReference type="PROSITE" id="PS50850"/>
    </source>
</evidence>
<keyword evidence="11" id="KW-1185">Reference proteome</keyword>
<keyword evidence="5 8" id="KW-0472">Membrane</keyword>
<feature type="region of interest" description="Disordered" evidence="7">
    <location>
        <begin position="18"/>
        <end position="48"/>
    </location>
</feature>
<feature type="domain" description="Major facilitator superfamily (MFS) profile" evidence="9">
    <location>
        <begin position="74"/>
        <end position="508"/>
    </location>
</feature>
<feature type="transmembrane region" description="Helical" evidence="8">
    <location>
        <begin position="366"/>
        <end position="386"/>
    </location>
</feature>
<reference evidence="10" key="1">
    <citation type="submission" date="2023-06" db="EMBL/GenBank/DDBJ databases">
        <title>Genome-scale phylogeny and comparative genomics of the fungal order Sordariales.</title>
        <authorList>
            <consortium name="Lawrence Berkeley National Laboratory"/>
            <person name="Hensen N."/>
            <person name="Bonometti L."/>
            <person name="Westerberg I."/>
            <person name="Brannstrom I.O."/>
            <person name="Guillou S."/>
            <person name="Cros-Aarteil S."/>
            <person name="Calhoun S."/>
            <person name="Haridas S."/>
            <person name="Kuo A."/>
            <person name="Mondo S."/>
            <person name="Pangilinan J."/>
            <person name="Riley R."/>
            <person name="LaButti K."/>
            <person name="Andreopoulos B."/>
            <person name="Lipzen A."/>
            <person name="Chen C."/>
            <person name="Yanf M."/>
            <person name="Daum C."/>
            <person name="Ng V."/>
            <person name="Clum A."/>
            <person name="Steindorff A."/>
            <person name="Ohm R."/>
            <person name="Martin F."/>
            <person name="Silar P."/>
            <person name="Natvig D."/>
            <person name="Lalanne C."/>
            <person name="Gautier V."/>
            <person name="Ament-velasquez S.L."/>
            <person name="Kruys A."/>
            <person name="Hutchinson M.I."/>
            <person name="Powell A.J."/>
            <person name="Barry K."/>
            <person name="Miller A.N."/>
            <person name="Grigoriev I.V."/>
            <person name="Debuchy R."/>
            <person name="Gladieux P."/>
            <person name="Thoren M.H."/>
            <person name="Johannesson H."/>
        </authorList>
    </citation>
    <scope>NUCLEOTIDE SEQUENCE</scope>
    <source>
        <strain evidence="10">SMH3187-1</strain>
    </source>
</reference>
<keyword evidence="4 8" id="KW-1133">Transmembrane helix</keyword>
<evidence type="ECO:0000256" key="4">
    <source>
        <dbReference type="ARBA" id="ARBA00022989"/>
    </source>
</evidence>
<dbReference type="InterPro" id="IPR036259">
    <property type="entry name" value="MFS_trans_sf"/>
</dbReference>
<dbReference type="AlphaFoldDB" id="A0AA40EX30"/>
<dbReference type="Proteomes" id="UP001172155">
    <property type="component" value="Unassembled WGS sequence"/>
</dbReference>
<protein>
    <submittedName>
        <fullName evidence="10">Major facilitator superfamily domain-containing protein</fullName>
    </submittedName>
</protein>
<dbReference type="PROSITE" id="PS50850">
    <property type="entry name" value="MFS"/>
    <property type="match status" value="1"/>
</dbReference>
<dbReference type="GO" id="GO:0016020">
    <property type="term" value="C:membrane"/>
    <property type="evidence" value="ECO:0007669"/>
    <property type="project" value="UniProtKB-SubCell"/>
</dbReference>
<evidence type="ECO:0000256" key="3">
    <source>
        <dbReference type="ARBA" id="ARBA00022692"/>
    </source>
</evidence>
<dbReference type="PANTHER" id="PTHR43791">
    <property type="entry name" value="PERMEASE-RELATED"/>
    <property type="match status" value="1"/>
</dbReference>
<feature type="transmembrane region" description="Helical" evidence="8">
    <location>
        <begin position="73"/>
        <end position="97"/>
    </location>
</feature>
<feature type="transmembrane region" description="Helical" evidence="8">
    <location>
        <begin position="200"/>
        <end position="222"/>
    </location>
</feature>
<name>A0AA40EX30_9PEZI</name>
<evidence type="ECO:0000256" key="5">
    <source>
        <dbReference type="ARBA" id="ARBA00023136"/>
    </source>
</evidence>
<sequence length="508" mass="54366">MLPRSRISPSLPSIAYQAVADDDDDKDADQSNNPGTLQDESISSEASDVDAEDLGVALTERDNTRILRKIDKVILSLLVWVYFLQILDKTILGYSAILGLPQDTHLTGNQYSIVGSVAPIAQLIWQPVSSLLIVKVPHRTLMPCLVFGWGLTQTLTPTCRSFPGLVLNRFLLGLFEAGCLPLFSLLTSQWYRRREQPLRVAAWYGTNGLATILAALLAFLLAPLPPPWPWQSLFLLTGVFTLLTVPLIRLRLPNDISSAPFLTPTERLQALERVRANQTGVGGNTKFQPSQAWEALNERKTYLFLALAFANNLGAQVTNTFGPLILGGIGAFPPRTTTLLNIPFGATQYAVIVAVAVLATRILYKSAALVAVMVPVLVGLAVLYIVPHDGRHTGGLVVGYYLLAFIFGGNALIVAWILANTGGQTKKAVVMGLYNAASAGGNVVGPLVFGDGTDGYKSGLRVTLGVFVAMVLVVGGSMEGGVGEGGLGGRGGLEDVTDGENDAFVYVY</sequence>
<feature type="transmembrane region" description="Helical" evidence="8">
    <location>
        <begin position="170"/>
        <end position="188"/>
    </location>
</feature>
<feature type="transmembrane region" description="Helical" evidence="8">
    <location>
        <begin position="398"/>
        <end position="419"/>
    </location>
</feature>
<comment type="caution">
    <text evidence="10">The sequence shown here is derived from an EMBL/GenBank/DDBJ whole genome shotgun (WGS) entry which is preliminary data.</text>
</comment>
<feature type="transmembrane region" description="Helical" evidence="8">
    <location>
        <begin position="302"/>
        <end position="326"/>
    </location>
</feature>
<dbReference type="InterPro" id="IPR011701">
    <property type="entry name" value="MFS"/>
</dbReference>
<evidence type="ECO:0000256" key="2">
    <source>
        <dbReference type="ARBA" id="ARBA00022448"/>
    </source>
</evidence>
<gene>
    <name evidence="10" type="ORF">B0T18DRAFT_481164</name>
</gene>
<keyword evidence="2" id="KW-0813">Transport</keyword>
<accession>A0AA40EX30</accession>
<organism evidence="10 11">
    <name type="scientific">Schizothecium vesticola</name>
    <dbReference type="NCBI Taxonomy" id="314040"/>
    <lineage>
        <taxon>Eukaryota</taxon>
        <taxon>Fungi</taxon>
        <taxon>Dikarya</taxon>
        <taxon>Ascomycota</taxon>
        <taxon>Pezizomycotina</taxon>
        <taxon>Sordariomycetes</taxon>
        <taxon>Sordariomycetidae</taxon>
        <taxon>Sordariales</taxon>
        <taxon>Schizotheciaceae</taxon>
        <taxon>Schizothecium</taxon>
    </lineage>
</organism>
<evidence type="ECO:0000313" key="10">
    <source>
        <dbReference type="EMBL" id="KAK0747147.1"/>
    </source>
</evidence>
<feature type="transmembrane region" description="Helical" evidence="8">
    <location>
        <begin position="228"/>
        <end position="248"/>
    </location>
</feature>
<dbReference type="PANTHER" id="PTHR43791:SF16">
    <property type="entry name" value="TRANSPORTER, PUTATIVE (AFU_ORTHOLOGUE AFUA_3G01840)-RELATED"/>
    <property type="match status" value="1"/>
</dbReference>
<dbReference type="EMBL" id="JAUKUD010000004">
    <property type="protein sequence ID" value="KAK0747147.1"/>
    <property type="molecule type" value="Genomic_DNA"/>
</dbReference>
<keyword evidence="3 8" id="KW-0812">Transmembrane</keyword>